<dbReference type="KEGG" id="sact:DMT42_21185"/>
<feature type="domain" description="HTH cro/C1-type" evidence="1">
    <location>
        <begin position="9"/>
        <end position="61"/>
    </location>
</feature>
<dbReference type="Pfam" id="PF19054">
    <property type="entry name" value="DUF5753"/>
    <property type="match status" value="1"/>
</dbReference>
<keyword evidence="3" id="KW-1185">Reference proteome</keyword>
<dbReference type="RefSeq" id="WP_110636835.1">
    <property type="nucleotide sequence ID" value="NZ_CP029788.1"/>
</dbReference>
<evidence type="ECO:0000313" key="3">
    <source>
        <dbReference type="Proteomes" id="UP000247634"/>
    </source>
</evidence>
<sequence>MWRFSGNQLKRWRTKANVSREQLAAAANYSPDTIKAMEQGVRMPTPRVLDMADELCRAEGLLSAAKEYLSREKFPPRAQEFMEREKEAVGHWSYEVALVPGLLQTRSYARSLIENRYPPLDDETVEQRIEARIERQAILTDRKPPVALSFILYEAVLRSPFVDAQQLEHLLEAGALRNVELQVLPFDRATSPALLGAMVLLETRDHERLAFAEGPFASELSADPEVVSRVAGRLSMIRAQALSPDESARFIERMVDRDD</sequence>
<dbReference type="SUPFAM" id="SSF47413">
    <property type="entry name" value="lambda repressor-like DNA-binding domains"/>
    <property type="match status" value="1"/>
</dbReference>
<dbReference type="Gene3D" id="1.10.260.40">
    <property type="entry name" value="lambda repressor-like DNA-binding domains"/>
    <property type="match status" value="1"/>
</dbReference>
<dbReference type="InterPro" id="IPR001387">
    <property type="entry name" value="Cro/C1-type_HTH"/>
</dbReference>
<dbReference type="PROSITE" id="PS50943">
    <property type="entry name" value="HTH_CROC1"/>
    <property type="match status" value="1"/>
</dbReference>
<accession>A0A2U9PF34</accession>
<dbReference type="GO" id="GO:0003677">
    <property type="term" value="F:DNA binding"/>
    <property type="evidence" value="ECO:0007669"/>
    <property type="project" value="InterPro"/>
</dbReference>
<protein>
    <submittedName>
        <fullName evidence="2">Transcriptional regulator</fullName>
    </submittedName>
</protein>
<dbReference type="SMART" id="SM00530">
    <property type="entry name" value="HTH_XRE"/>
    <property type="match status" value="1"/>
</dbReference>
<evidence type="ECO:0000259" key="1">
    <source>
        <dbReference type="PROSITE" id="PS50943"/>
    </source>
</evidence>
<dbReference type="InterPro" id="IPR043917">
    <property type="entry name" value="DUF5753"/>
</dbReference>
<evidence type="ECO:0000313" key="2">
    <source>
        <dbReference type="EMBL" id="AWT47711.1"/>
    </source>
</evidence>
<name>A0A2U9PF34_STRAS</name>
<dbReference type="InterPro" id="IPR010982">
    <property type="entry name" value="Lambda_DNA-bd_dom_sf"/>
</dbReference>
<dbReference type="CDD" id="cd00093">
    <property type="entry name" value="HTH_XRE"/>
    <property type="match status" value="1"/>
</dbReference>
<dbReference type="OrthoDB" id="5177600at2"/>
<dbReference type="Pfam" id="PF13560">
    <property type="entry name" value="HTH_31"/>
    <property type="match status" value="1"/>
</dbReference>
<organism evidence="2 3">
    <name type="scientific">Streptomyces actuosus</name>
    <dbReference type="NCBI Taxonomy" id="1885"/>
    <lineage>
        <taxon>Bacteria</taxon>
        <taxon>Bacillati</taxon>
        <taxon>Actinomycetota</taxon>
        <taxon>Actinomycetes</taxon>
        <taxon>Kitasatosporales</taxon>
        <taxon>Streptomycetaceae</taxon>
        <taxon>Streptomyces</taxon>
    </lineage>
</organism>
<reference evidence="2 3" key="1">
    <citation type="submission" date="2018-06" db="EMBL/GenBank/DDBJ databases">
        <title>The complete genome sequence of a nosiheptide producer Streptomyces actuosus ATCC 25421: deducing the ability of producing a new class III lantibiotics.</title>
        <authorList>
            <person name="Liu W."/>
            <person name="Sun F."/>
            <person name="Hu Y."/>
        </authorList>
    </citation>
    <scope>NUCLEOTIDE SEQUENCE [LARGE SCALE GENOMIC DNA]</scope>
    <source>
        <strain evidence="2 3">ATCC 25421</strain>
    </source>
</reference>
<gene>
    <name evidence="2" type="ORF">DMT42_21185</name>
</gene>
<dbReference type="Proteomes" id="UP000247634">
    <property type="component" value="Chromosome"/>
</dbReference>
<dbReference type="AlphaFoldDB" id="A0A2U9PF34"/>
<proteinExistence type="predicted"/>
<dbReference type="EMBL" id="CP029788">
    <property type="protein sequence ID" value="AWT47711.1"/>
    <property type="molecule type" value="Genomic_DNA"/>
</dbReference>